<dbReference type="SUPFAM" id="SSF56954">
    <property type="entry name" value="Outer membrane efflux proteins (OEP)"/>
    <property type="match status" value="1"/>
</dbReference>
<comment type="similarity">
    <text evidence="2">Belongs to the outer membrane factor (OMF) (TC 1.B.17) family.</text>
</comment>
<keyword evidence="5" id="KW-0812">Transmembrane</keyword>
<feature type="signal peptide" evidence="8">
    <location>
        <begin position="1"/>
        <end position="21"/>
    </location>
</feature>
<comment type="caution">
    <text evidence="9">The sequence shown here is derived from an EMBL/GenBank/DDBJ whole genome shotgun (WGS) entry which is preliminary data.</text>
</comment>
<reference evidence="9 10" key="1">
    <citation type="journal article" date="2018" name="ISME J.">
        <title>Endosymbiont genomes yield clues of tubeworm success.</title>
        <authorList>
            <person name="Li Y."/>
            <person name="Liles M.R."/>
            <person name="Halanych K.M."/>
        </authorList>
    </citation>
    <scope>NUCLEOTIDE SEQUENCE [LARGE SCALE GENOMIC DNA]</scope>
    <source>
        <strain evidence="9">A1464</strain>
    </source>
</reference>
<evidence type="ECO:0000256" key="1">
    <source>
        <dbReference type="ARBA" id="ARBA00004442"/>
    </source>
</evidence>
<sequence length="418" mass="47867">MKALRELSVIALFATVFTVNAGESLDLNQALELALKNDSLVSGFVAQQDAWHQLSYASQTWEDPTLRFGAQAVPVDTFDLDQEPMTQLVVGYQQMFPRGEKLKNNADIMQANAGVEAGKVELRKRQVVRDVKKSWYEVWYRQQALKIIQSNRKIFEEMLDINQSFYASGRTDQQSVVQAELDISLLDDKLQTMQSELMVSQESLIKWLGIERVTVNESLPEESSNLTQSVEILQSGLKNHPLIKQANEKLNKRKSELALTQDKYSVQWGMDVRYGYRQGENNDGSDRADFLTAMVTVDLPVFTEQRQDRQVAASRSEMHSARYQKIDVERELLKQLKQTHVRLLKFKQRLALYSEKINPQAKQNAEVAMRGYQSGVVDFITLSKAQVTEFNTSLAELKLKYQFNKTMSDLEYLVGDEK</sequence>
<evidence type="ECO:0000256" key="8">
    <source>
        <dbReference type="SAM" id="SignalP"/>
    </source>
</evidence>
<organism evidence="9 10">
    <name type="scientific">endosymbiont of Galathealinum brachiosum</name>
    <dbReference type="NCBI Taxonomy" id="2200906"/>
    <lineage>
        <taxon>Bacteria</taxon>
        <taxon>Pseudomonadati</taxon>
        <taxon>Pseudomonadota</taxon>
        <taxon>Gammaproteobacteria</taxon>
        <taxon>sulfur-oxidizing symbionts</taxon>
    </lineage>
</organism>
<dbReference type="GO" id="GO:0009279">
    <property type="term" value="C:cell outer membrane"/>
    <property type="evidence" value="ECO:0007669"/>
    <property type="project" value="UniProtKB-SubCell"/>
</dbReference>
<evidence type="ECO:0000256" key="6">
    <source>
        <dbReference type="ARBA" id="ARBA00023136"/>
    </source>
</evidence>
<dbReference type="GO" id="GO:0015288">
    <property type="term" value="F:porin activity"/>
    <property type="evidence" value="ECO:0007669"/>
    <property type="project" value="TreeGrafter"/>
</dbReference>
<comment type="subcellular location">
    <subcellularLocation>
        <location evidence="1">Cell outer membrane</location>
    </subcellularLocation>
</comment>
<dbReference type="AlphaFoldDB" id="A0A370DD54"/>
<keyword evidence="3" id="KW-0813">Transport</keyword>
<evidence type="ECO:0000256" key="7">
    <source>
        <dbReference type="ARBA" id="ARBA00023237"/>
    </source>
</evidence>
<dbReference type="GO" id="GO:0015562">
    <property type="term" value="F:efflux transmembrane transporter activity"/>
    <property type="evidence" value="ECO:0007669"/>
    <property type="project" value="InterPro"/>
</dbReference>
<keyword evidence="4" id="KW-1134">Transmembrane beta strand</keyword>
<keyword evidence="6" id="KW-0472">Membrane</keyword>
<dbReference type="Gene3D" id="1.20.1600.10">
    <property type="entry name" value="Outer membrane efflux proteins (OEP)"/>
    <property type="match status" value="1"/>
</dbReference>
<evidence type="ECO:0000256" key="4">
    <source>
        <dbReference type="ARBA" id="ARBA00022452"/>
    </source>
</evidence>
<dbReference type="InterPro" id="IPR003423">
    <property type="entry name" value="OMP_efflux"/>
</dbReference>
<evidence type="ECO:0000256" key="3">
    <source>
        <dbReference type="ARBA" id="ARBA00022448"/>
    </source>
</evidence>
<evidence type="ECO:0008006" key="11">
    <source>
        <dbReference type="Google" id="ProtNLM"/>
    </source>
</evidence>
<evidence type="ECO:0000313" key="10">
    <source>
        <dbReference type="Proteomes" id="UP000254266"/>
    </source>
</evidence>
<keyword evidence="7" id="KW-0998">Cell outer membrane</keyword>
<evidence type="ECO:0000256" key="2">
    <source>
        <dbReference type="ARBA" id="ARBA00007613"/>
    </source>
</evidence>
<gene>
    <name evidence="9" type="ORF">DIZ80_08415</name>
</gene>
<dbReference type="Proteomes" id="UP000254266">
    <property type="component" value="Unassembled WGS sequence"/>
</dbReference>
<dbReference type="Pfam" id="PF02321">
    <property type="entry name" value="OEP"/>
    <property type="match status" value="1"/>
</dbReference>
<dbReference type="PANTHER" id="PTHR30026:SF20">
    <property type="entry name" value="OUTER MEMBRANE PROTEIN TOLC"/>
    <property type="match status" value="1"/>
</dbReference>
<evidence type="ECO:0000313" key="9">
    <source>
        <dbReference type="EMBL" id="RDH82314.1"/>
    </source>
</evidence>
<feature type="chain" id="PRO_5016596749" description="TolC family protein" evidence="8">
    <location>
        <begin position="22"/>
        <end position="418"/>
    </location>
</feature>
<protein>
    <recommendedName>
        <fullName evidence="11">TolC family protein</fullName>
    </recommendedName>
</protein>
<accession>A0A370DD54</accession>
<keyword evidence="10" id="KW-1185">Reference proteome</keyword>
<dbReference type="EMBL" id="QFXC01000011">
    <property type="protein sequence ID" value="RDH82314.1"/>
    <property type="molecule type" value="Genomic_DNA"/>
</dbReference>
<keyword evidence="8" id="KW-0732">Signal</keyword>
<dbReference type="InterPro" id="IPR051906">
    <property type="entry name" value="TolC-like"/>
</dbReference>
<evidence type="ECO:0000256" key="5">
    <source>
        <dbReference type="ARBA" id="ARBA00022692"/>
    </source>
</evidence>
<proteinExistence type="inferred from homology"/>
<name>A0A370DD54_9GAMM</name>
<dbReference type="GO" id="GO:1990281">
    <property type="term" value="C:efflux pump complex"/>
    <property type="evidence" value="ECO:0007669"/>
    <property type="project" value="TreeGrafter"/>
</dbReference>
<dbReference type="PANTHER" id="PTHR30026">
    <property type="entry name" value="OUTER MEMBRANE PROTEIN TOLC"/>
    <property type="match status" value="1"/>
</dbReference>